<dbReference type="InParanoid" id="E5A6M3"/>
<evidence type="ECO:0000313" key="1">
    <source>
        <dbReference type="EMBL" id="CBX99268.1"/>
    </source>
</evidence>
<organism evidence="1 2">
    <name type="scientific">Leptosphaeria maculans (strain JN3 / isolate v23.1.3 / race Av1-4-5-6-7-8)</name>
    <name type="common">Blackleg fungus</name>
    <name type="synonym">Phoma lingam</name>
    <dbReference type="NCBI Taxonomy" id="985895"/>
    <lineage>
        <taxon>Eukaryota</taxon>
        <taxon>Fungi</taxon>
        <taxon>Dikarya</taxon>
        <taxon>Ascomycota</taxon>
        <taxon>Pezizomycotina</taxon>
        <taxon>Dothideomycetes</taxon>
        <taxon>Pleosporomycetidae</taxon>
        <taxon>Pleosporales</taxon>
        <taxon>Pleosporineae</taxon>
        <taxon>Leptosphaeriaceae</taxon>
        <taxon>Plenodomus</taxon>
        <taxon>Plenodomus lingam/Leptosphaeria maculans species complex</taxon>
    </lineage>
</organism>
<reference evidence="2" key="1">
    <citation type="journal article" date="2011" name="Nat. Commun.">
        <title>Effector diversification within compartments of the Leptosphaeria maculans genome affected by Repeat-Induced Point mutations.</title>
        <authorList>
            <person name="Rouxel T."/>
            <person name="Grandaubert J."/>
            <person name="Hane J.K."/>
            <person name="Hoede C."/>
            <person name="van de Wouw A.P."/>
            <person name="Couloux A."/>
            <person name="Dominguez V."/>
            <person name="Anthouard V."/>
            <person name="Bally P."/>
            <person name="Bourras S."/>
            <person name="Cozijnsen A.J."/>
            <person name="Ciuffetti L.M."/>
            <person name="Degrave A."/>
            <person name="Dilmaghani A."/>
            <person name="Duret L."/>
            <person name="Fudal I."/>
            <person name="Goodwin S.B."/>
            <person name="Gout L."/>
            <person name="Glaser N."/>
            <person name="Linglin J."/>
            <person name="Kema G.H.J."/>
            <person name="Lapalu N."/>
            <person name="Lawrence C.B."/>
            <person name="May K."/>
            <person name="Meyer M."/>
            <person name="Ollivier B."/>
            <person name="Poulain J."/>
            <person name="Schoch C.L."/>
            <person name="Simon A."/>
            <person name="Spatafora J.W."/>
            <person name="Stachowiak A."/>
            <person name="Turgeon B.G."/>
            <person name="Tyler B.M."/>
            <person name="Vincent D."/>
            <person name="Weissenbach J."/>
            <person name="Amselem J."/>
            <person name="Quesneville H."/>
            <person name="Oliver R.P."/>
            <person name="Wincker P."/>
            <person name="Balesdent M.-H."/>
            <person name="Howlett B.J."/>
        </authorList>
    </citation>
    <scope>NUCLEOTIDE SEQUENCE [LARGE SCALE GENOMIC DNA]</scope>
    <source>
        <strain evidence="2">JN3 / isolate v23.1.3 / race Av1-4-5-6-7-8</strain>
    </source>
</reference>
<dbReference type="AlphaFoldDB" id="E5A6M3"/>
<dbReference type="OrthoDB" id="2906425at2759"/>
<name>E5A6M3_LEPMJ</name>
<evidence type="ECO:0000313" key="2">
    <source>
        <dbReference type="Proteomes" id="UP000002668"/>
    </source>
</evidence>
<protein>
    <submittedName>
        <fullName evidence="1">Uncharacterized protein</fullName>
    </submittedName>
</protein>
<dbReference type="VEuPathDB" id="FungiDB:LEMA_P085070.1"/>
<dbReference type="HOGENOM" id="CLU_2360113_0_0_1"/>
<sequence length="96" mass="10841">MRPSSKAKNMLYVAESTSIPLPRLFTAYTYEPLDRDICRLRECLVGTHKVAKYIIAVNLKAANQLTNKGQLAQRTSNCTWKSSDILSSKKMTCKTK</sequence>
<dbReference type="EMBL" id="FP929135">
    <property type="protein sequence ID" value="CBX99268.1"/>
    <property type="molecule type" value="Genomic_DNA"/>
</dbReference>
<dbReference type="Proteomes" id="UP000002668">
    <property type="component" value="Genome"/>
</dbReference>
<keyword evidence="2" id="KW-1185">Reference proteome</keyword>
<proteinExistence type="predicted"/>
<gene>
    <name evidence="1" type="ORF">LEMA_P085070.1</name>
</gene>
<accession>E5A6M3</accession>